<keyword evidence="1" id="KW-0805">Transcription regulation</keyword>
<dbReference type="PROSITE" id="PS50995">
    <property type="entry name" value="HTH_MARR_2"/>
    <property type="match status" value="1"/>
</dbReference>
<keyword evidence="6" id="KW-1185">Reference proteome</keyword>
<dbReference type="EMBL" id="JANFAV010000028">
    <property type="protein sequence ID" value="MCW6537668.1"/>
    <property type="molecule type" value="Genomic_DNA"/>
</dbReference>
<evidence type="ECO:0000259" key="4">
    <source>
        <dbReference type="PROSITE" id="PS50995"/>
    </source>
</evidence>
<dbReference type="Gene3D" id="1.10.10.10">
    <property type="entry name" value="Winged helix-like DNA-binding domain superfamily/Winged helix DNA-binding domain"/>
    <property type="match status" value="1"/>
</dbReference>
<dbReference type="Pfam" id="PF01047">
    <property type="entry name" value="MarR"/>
    <property type="match status" value="1"/>
</dbReference>
<reference evidence="5" key="1">
    <citation type="submission" date="2022-06" db="EMBL/GenBank/DDBJ databases">
        <title>Sphingomonas sp. nov. isolated from rhizosphere soil of tomato.</title>
        <authorList>
            <person name="Dong H."/>
            <person name="Gao R."/>
        </authorList>
    </citation>
    <scope>NUCLEOTIDE SEQUENCE</scope>
    <source>
        <strain evidence="5">MMSM24</strain>
    </source>
</reference>
<dbReference type="PANTHER" id="PTHR42756">
    <property type="entry name" value="TRANSCRIPTIONAL REGULATOR, MARR"/>
    <property type="match status" value="1"/>
</dbReference>
<feature type="domain" description="HTH marR-type" evidence="4">
    <location>
        <begin position="18"/>
        <end position="151"/>
    </location>
</feature>
<dbReference type="InterPro" id="IPR036388">
    <property type="entry name" value="WH-like_DNA-bd_sf"/>
</dbReference>
<dbReference type="SUPFAM" id="SSF46785">
    <property type="entry name" value="Winged helix' DNA-binding domain"/>
    <property type="match status" value="1"/>
</dbReference>
<proteinExistence type="predicted"/>
<gene>
    <name evidence="5" type="ORF">NEE01_23075</name>
</gene>
<evidence type="ECO:0000313" key="6">
    <source>
        <dbReference type="Proteomes" id="UP001165565"/>
    </source>
</evidence>
<sequence length="171" mass="19459">MTIAKVRLERKRDSWMCEHSLGDLAHFVVRSLARLHESYTYGHGISAGDWIFLHHLWRREGISQHELSRQLGVCDAATAAALRRIEEMSLICRRVNPRDRRETLTFLTNQARRLMDTILLPAAADIQSLAICDFSDEEVALLCSLLLRVVANMTELMGRSNRGPSCKQVLS</sequence>
<dbReference type="AlphaFoldDB" id="A0AA41ZDI2"/>
<organism evidence="5 6">
    <name type="scientific">Sphingomonas lycopersici</name>
    <dbReference type="NCBI Taxonomy" id="2951807"/>
    <lineage>
        <taxon>Bacteria</taxon>
        <taxon>Pseudomonadati</taxon>
        <taxon>Pseudomonadota</taxon>
        <taxon>Alphaproteobacteria</taxon>
        <taxon>Sphingomonadales</taxon>
        <taxon>Sphingomonadaceae</taxon>
        <taxon>Sphingomonas</taxon>
    </lineage>
</organism>
<dbReference type="InterPro" id="IPR036390">
    <property type="entry name" value="WH_DNA-bd_sf"/>
</dbReference>
<dbReference type="GO" id="GO:0003677">
    <property type="term" value="F:DNA binding"/>
    <property type="evidence" value="ECO:0007669"/>
    <property type="project" value="UniProtKB-KW"/>
</dbReference>
<accession>A0AA41ZDI2</accession>
<name>A0AA41ZDI2_9SPHN</name>
<evidence type="ECO:0000256" key="3">
    <source>
        <dbReference type="ARBA" id="ARBA00023163"/>
    </source>
</evidence>
<dbReference type="SMART" id="SM00347">
    <property type="entry name" value="HTH_MARR"/>
    <property type="match status" value="1"/>
</dbReference>
<dbReference type="GO" id="GO:0003700">
    <property type="term" value="F:DNA-binding transcription factor activity"/>
    <property type="evidence" value="ECO:0007669"/>
    <property type="project" value="InterPro"/>
</dbReference>
<keyword evidence="3" id="KW-0804">Transcription</keyword>
<dbReference type="InterPro" id="IPR000835">
    <property type="entry name" value="HTH_MarR-typ"/>
</dbReference>
<keyword evidence="2" id="KW-0238">DNA-binding</keyword>
<protein>
    <submittedName>
        <fullName evidence="5">MarR family transcriptional regulator</fullName>
    </submittedName>
</protein>
<evidence type="ECO:0000256" key="1">
    <source>
        <dbReference type="ARBA" id="ARBA00023015"/>
    </source>
</evidence>
<dbReference type="PANTHER" id="PTHR42756:SF1">
    <property type="entry name" value="TRANSCRIPTIONAL REPRESSOR OF EMRAB OPERON"/>
    <property type="match status" value="1"/>
</dbReference>
<dbReference type="RefSeq" id="WP_179514549.1">
    <property type="nucleotide sequence ID" value="NZ_JANFAV010000028.1"/>
</dbReference>
<dbReference type="Proteomes" id="UP001165565">
    <property type="component" value="Unassembled WGS sequence"/>
</dbReference>
<comment type="caution">
    <text evidence="5">The sequence shown here is derived from an EMBL/GenBank/DDBJ whole genome shotgun (WGS) entry which is preliminary data.</text>
</comment>
<evidence type="ECO:0000313" key="5">
    <source>
        <dbReference type="EMBL" id="MCW6537668.1"/>
    </source>
</evidence>
<evidence type="ECO:0000256" key="2">
    <source>
        <dbReference type="ARBA" id="ARBA00023125"/>
    </source>
</evidence>